<dbReference type="Gene3D" id="2.60.40.1890">
    <property type="entry name" value="PCu(A)C copper chaperone"/>
    <property type="match status" value="1"/>
</dbReference>
<evidence type="ECO:0000313" key="1">
    <source>
        <dbReference type="EMBL" id="OIQ89175.1"/>
    </source>
</evidence>
<protein>
    <recommendedName>
        <fullName evidence="2">Copper chaperone PCu(A)C</fullName>
    </recommendedName>
</protein>
<dbReference type="PANTHER" id="PTHR36302">
    <property type="entry name" value="BLR7088 PROTEIN"/>
    <property type="match status" value="1"/>
</dbReference>
<proteinExistence type="predicted"/>
<reference evidence="1" key="1">
    <citation type="submission" date="2016-10" db="EMBL/GenBank/DDBJ databases">
        <title>Sequence of Gallionella enrichment culture.</title>
        <authorList>
            <person name="Poehlein A."/>
            <person name="Muehling M."/>
            <person name="Daniel R."/>
        </authorList>
    </citation>
    <scope>NUCLEOTIDE SEQUENCE</scope>
</reference>
<dbReference type="AlphaFoldDB" id="A0A1J5RAW9"/>
<sequence length="166" mass="17435">MQTRYTLKSVAASRRHLLAFALACVCAPALAAAPALSATDAWIRWLPAGLPAGGYVVLHNDGANAAELVGASSPDYAQTMLHQTLPGSGGEMRMVHVDKVVVPAHGSVAFKPGGYHIMLMHARHAVQPGDHVPMTLRFADGSVLKVDFEVRSASGAMPGMGNMPQK</sequence>
<comment type="caution">
    <text evidence="1">The sequence shown here is derived from an EMBL/GenBank/DDBJ whole genome shotgun (WGS) entry which is preliminary data.</text>
</comment>
<gene>
    <name evidence="1" type="ORF">GALL_289160</name>
</gene>
<evidence type="ECO:0008006" key="2">
    <source>
        <dbReference type="Google" id="ProtNLM"/>
    </source>
</evidence>
<dbReference type="PANTHER" id="PTHR36302:SF1">
    <property type="entry name" value="COPPER CHAPERONE PCU(A)C"/>
    <property type="match status" value="1"/>
</dbReference>
<accession>A0A1J5RAW9</accession>
<name>A0A1J5RAW9_9ZZZZ</name>
<dbReference type="InterPro" id="IPR058248">
    <property type="entry name" value="Lxx211020-like"/>
</dbReference>
<dbReference type="InterPro" id="IPR007410">
    <property type="entry name" value="LpqE-like"/>
</dbReference>
<organism evidence="1">
    <name type="scientific">mine drainage metagenome</name>
    <dbReference type="NCBI Taxonomy" id="410659"/>
    <lineage>
        <taxon>unclassified sequences</taxon>
        <taxon>metagenomes</taxon>
        <taxon>ecological metagenomes</taxon>
    </lineage>
</organism>
<dbReference type="EMBL" id="MLJW01000340">
    <property type="protein sequence ID" value="OIQ89175.1"/>
    <property type="molecule type" value="Genomic_DNA"/>
</dbReference>
<dbReference type="SUPFAM" id="SSF110087">
    <property type="entry name" value="DR1885-like metal-binding protein"/>
    <property type="match status" value="1"/>
</dbReference>
<dbReference type="InterPro" id="IPR036182">
    <property type="entry name" value="PCuAC_sf"/>
</dbReference>
<dbReference type="Pfam" id="PF04314">
    <property type="entry name" value="PCuAC"/>
    <property type="match status" value="1"/>
</dbReference>